<comment type="similarity">
    <text evidence="5">Belongs to the YicC/YloC family.</text>
</comment>
<evidence type="ECO:0000313" key="9">
    <source>
        <dbReference type="Proteomes" id="UP000031972"/>
    </source>
</evidence>
<dbReference type="PANTHER" id="PTHR30636">
    <property type="entry name" value="UPF0701 PROTEIN YICC"/>
    <property type="match status" value="1"/>
</dbReference>
<protein>
    <recommendedName>
        <fullName evidence="10">Stress-induced protein</fullName>
    </recommendedName>
</protein>
<dbReference type="PATRIC" id="fig|220754.4.peg.1844"/>
<sequence>MVVSMTGFGAGAAEITDLSATVEIKSVNHRFLECAIRVPREHAYLEEKTKRLIGQHIKRGKVDVYISLTGAVSMNRSLTIDWDLADAYFNYASKLKDRYCLKQEVPLEYFLGNPDLVSIEEADVNREEVEPLVEKALKQAIRSLQSMRAIEGKELEKDILYQLQLFKQCADEGANLNPNIVSKYHSRLEKRIKEFADGQIDENRLLTEVAVFAEKTDVREEFIRLESHLSQFQNALMREEAVGRRLDFLTQEMNREVNTIGSKANDSSLVALVVEMKSALEKIREQIQNIE</sequence>
<gene>
    <name evidence="8" type="ORF">KR50_18260</name>
</gene>
<dbReference type="Proteomes" id="UP000031972">
    <property type="component" value="Unassembled WGS sequence"/>
</dbReference>
<evidence type="ECO:0000259" key="6">
    <source>
        <dbReference type="Pfam" id="PF03755"/>
    </source>
</evidence>
<keyword evidence="2" id="KW-0540">Nuclease</keyword>
<dbReference type="OrthoDB" id="9771229at2"/>
<dbReference type="InterPro" id="IPR013551">
    <property type="entry name" value="YicC-like_C"/>
</dbReference>
<keyword evidence="3" id="KW-0255">Endonuclease</keyword>
<feature type="domain" description="Endoribonuclease YicC-like N-terminal" evidence="6">
    <location>
        <begin position="3"/>
        <end position="156"/>
    </location>
</feature>
<dbReference type="InterPro" id="IPR013527">
    <property type="entry name" value="YicC-like_N"/>
</dbReference>
<dbReference type="InterPro" id="IPR005229">
    <property type="entry name" value="YicC/YloC-like"/>
</dbReference>
<dbReference type="AlphaFoldDB" id="A0A0C2S0T6"/>
<dbReference type="GO" id="GO:0004521">
    <property type="term" value="F:RNA endonuclease activity"/>
    <property type="evidence" value="ECO:0007669"/>
    <property type="project" value="InterPro"/>
</dbReference>
<evidence type="ECO:0000256" key="5">
    <source>
        <dbReference type="ARBA" id="ARBA00035648"/>
    </source>
</evidence>
<evidence type="ECO:0000256" key="2">
    <source>
        <dbReference type="ARBA" id="ARBA00022722"/>
    </source>
</evidence>
<evidence type="ECO:0000313" key="8">
    <source>
        <dbReference type="EMBL" id="KIL47659.1"/>
    </source>
</evidence>
<dbReference type="EMBL" id="JXRR01000014">
    <property type="protein sequence ID" value="KIL47659.1"/>
    <property type="molecule type" value="Genomic_DNA"/>
</dbReference>
<keyword evidence="9" id="KW-1185">Reference proteome</keyword>
<proteinExistence type="inferred from homology"/>
<evidence type="ECO:0000256" key="1">
    <source>
        <dbReference type="ARBA" id="ARBA00001968"/>
    </source>
</evidence>
<keyword evidence="4" id="KW-0378">Hydrolase</keyword>
<evidence type="ECO:0008006" key="10">
    <source>
        <dbReference type="Google" id="ProtNLM"/>
    </source>
</evidence>
<dbReference type="Pfam" id="PF03755">
    <property type="entry name" value="YicC-like_N"/>
    <property type="match status" value="1"/>
</dbReference>
<organism evidence="8 9">
    <name type="scientific">Jeotgalibacillus campisalis</name>
    <dbReference type="NCBI Taxonomy" id="220754"/>
    <lineage>
        <taxon>Bacteria</taxon>
        <taxon>Bacillati</taxon>
        <taxon>Bacillota</taxon>
        <taxon>Bacilli</taxon>
        <taxon>Bacillales</taxon>
        <taxon>Caryophanaceae</taxon>
        <taxon>Jeotgalibacillus</taxon>
    </lineage>
</organism>
<comment type="cofactor">
    <cofactor evidence="1">
        <name>a divalent metal cation</name>
        <dbReference type="ChEBI" id="CHEBI:60240"/>
    </cofactor>
</comment>
<evidence type="ECO:0000259" key="7">
    <source>
        <dbReference type="Pfam" id="PF08340"/>
    </source>
</evidence>
<comment type="caution">
    <text evidence="8">The sequence shown here is derived from an EMBL/GenBank/DDBJ whole genome shotgun (WGS) entry which is preliminary data.</text>
</comment>
<dbReference type="RefSeq" id="WP_041057361.1">
    <property type="nucleotide sequence ID" value="NZ_JXRR01000014.1"/>
</dbReference>
<evidence type="ECO:0000256" key="4">
    <source>
        <dbReference type="ARBA" id="ARBA00022801"/>
    </source>
</evidence>
<dbReference type="PANTHER" id="PTHR30636:SF3">
    <property type="entry name" value="UPF0701 PROTEIN YICC"/>
    <property type="match status" value="1"/>
</dbReference>
<accession>A0A0C2S0T6</accession>
<dbReference type="NCBIfam" id="TIGR00255">
    <property type="entry name" value="YicC/YloC family endoribonuclease"/>
    <property type="match status" value="1"/>
</dbReference>
<name>A0A0C2S0T6_9BACL</name>
<evidence type="ECO:0000256" key="3">
    <source>
        <dbReference type="ARBA" id="ARBA00022759"/>
    </source>
</evidence>
<reference evidence="8 9" key="1">
    <citation type="submission" date="2015-01" db="EMBL/GenBank/DDBJ databases">
        <title>Jeotgalibacillus campisalis genome sequencing.</title>
        <authorList>
            <person name="Goh K.M."/>
            <person name="Chan K.-G."/>
            <person name="Yaakop A.S."/>
            <person name="Ee R."/>
            <person name="Gan H.M."/>
            <person name="Chan C.S."/>
        </authorList>
    </citation>
    <scope>NUCLEOTIDE SEQUENCE [LARGE SCALE GENOMIC DNA]</scope>
    <source>
        <strain evidence="8 9">SF-57</strain>
    </source>
</reference>
<feature type="domain" description="Endoribonuclease YicC-like C-terminal" evidence="7">
    <location>
        <begin position="176"/>
        <end position="291"/>
    </location>
</feature>
<dbReference type="Pfam" id="PF08340">
    <property type="entry name" value="YicC-like_C"/>
    <property type="match status" value="1"/>
</dbReference>
<dbReference type="GO" id="GO:0016787">
    <property type="term" value="F:hydrolase activity"/>
    <property type="evidence" value="ECO:0007669"/>
    <property type="project" value="UniProtKB-KW"/>
</dbReference>